<evidence type="ECO:0000313" key="1">
    <source>
        <dbReference type="EMBL" id="CCC39854.1"/>
    </source>
</evidence>
<accession>G0LID4</accession>
<dbReference type="SUPFAM" id="SSF51735">
    <property type="entry name" value="NAD(P)-binding Rossmann-fold domains"/>
    <property type="match status" value="1"/>
</dbReference>
<dbReference type="InterPro" id="IPR036291">
    <property type="entry name" value="NAD(P)-bd_dom_sf"/>
</dbReference>
<name>G0LID4_HALWC</name>
<dbReference type="Proteomes" id="UP000007954">
    <property type="component" value="Chromosome"/>
</dbReference>
<gene>
    <name evidence="1" type="primary">ocd3</name>
    <name evidence="1" type="ordered locus">Hqrw_1939</name>
</gene>
<dbReference type="RefSeq" id="WP_014555609.1">
    <property type="nucleotide sequence ID" value="NC_017459.1"/>
</dbReference>
<dbReference type="InterPro" id="IPR023401">
    <property type="entry name" value="ODC_N"/>
</dbReference>
<dbReference type="GeneID" id="12446643"/>
<dbReference type="Pfam" id="PF02423">
    <property type="entry name" value="OCD_Mu_crystall"/>
    <property type="match status" value="1"/>
</dbReference>
<dbReference type="Gene3D" id="3.30.1780.10">
    <property type="entry name" value="ornithine cyclodeaminase, domain 1"/>
    <property type="match status" value="1"/>
</dbReference>
<dbReference type="KEGG" id="hwc:Hqrw_1939"/>
<proteinExistence type="predicted"/>
<evidence type="ECO:0000313" key="2">
    <source>
        <dbReference type="Proteomes" id="UP000007954"/>
    </source>
</evidence>
<reference evidence="1 2" key="1">
    <citation type="journal article" date="2011" name="PLoS ONE">
        <title>Haloquadratum walsbyi: limited diversity in a global pond.</title>
        <authorList>
            <person name="Dyall-Smith M."/>
            <person name="Pfeiffer F."/>
            <person name="Klee K."/>
            <person name="Palm P."/>
            <person name="Gross K."/>
            <person name="Schuster S.C."/>
            <person name="Rampp M."/>
            <person name="Oesterhelt D."/>
        </authorList>
    </citation>
    <scope>NUCLEOTIDE SEQUENCE [LARGE SCALE GENOMIC DNA]</scope>
    <source>
        <strain evidence="2">DSM 16854 / JCM 12705 / C23</strain>
    </source>
</reference>
<dbReference type="InterPro" id="IPR003462">
    <property type="entry name" value="ODC_Mu_crystall"/>
</dbReference>
<organism evidence="1 2">
    <name type="scientific">Haloquadratum walsbyi (strain DSM 16854 / JCM 12705 / C23)</name>
    <dbReference type="NCBI Taxonomy" id="768065"/>
    <lineage>
        <taxon>Archaea</taxon>
        <taxon>Methanobacteriati</taxon>
        <taxon>Methanobacteriota</taxon>
        <taxon>Stenosarchaea group</taxon>
        <taxon>Halobacteria</taxon>
        <taxon>Halobacteriales</taxon>
        <taxon>Haloferacaceae</taxon>
        <taxon>Haloquadratum</taxon>
    </lineage>
</organism>
<dbReference type="AlphaFoldDB" id="G0LID4"/>
<dbReference type="EMBL" id="FR746099">
    <property type="protein sequence ID" value="CCC39854.1"/>
    <property type="molecule type" value="Genomic_DNA"/>
</dbReference>
<protein>
    <submittedName>
        <fullName evidence="1">Homolog to ornithine cyclodeaminase N-terminal domain</fullName>
    </submittedName>
</protein>
<dbReference type="HOGENOM" id="CLU_2519702_0_0_2"/>
<sequence length="84" mass="9039">MCEYAYATRFDESNAWFVLPLSSLENGETGEPLAVINTAVLNPFKTGTVGIIEAGILAQADSRVAGIIISGAQAYRLLRALDHR</sequence>